<organism evidence="4 5">
    <name type="scientific">Litomosoides sigmodontis</name>
    <name type="common">Filarial nematode worm</name>
    <dbReference type="NCBI Taxonomy" id="42156"/>
    <lineage>
        <taxon>Eukaryota</taxon>
        <taxon>Metazoa</taxon>
        <taxon>Ecdysozoa</taxon>
        <taxon>Nematoda</taxon>
        <taxon>Chromadorea</taxon>
        <taxon>Rhabditida</taxon>
        <taxon>Spirurina</taxon>
        <taxon>Spiruromorpha</taxon>
        <taxon>Filarioidea</taxon>
        <taxon>Onchocercidae</taxon>
        <taxon>Litomosoides</taxon>
    </lineage>
</organism>
<dbReference type="GO" id="GO:0007399">
    <property type="term" value="P:nervous system development"/>
    <property type="evidence" value="ECO:0007669"/>
    <property type="project" value="TreeGrafter"/>
</dbReference>
<protein>
    <submittedName>
        <fullName evidence="4">Uncharacterized protein</fullName>
    </submittedName>
</protein>
<dbReference type="InterPro" id="IPR000225">
    <property type="entry name" value="Armadillo"/>
</dbReference>
<dbReference type="GO" id="GO:0008013">
    <property type="term" value="F:beta-catenin binding"/>
    <property type="evidence" value="ECO:0007669"/>
    <property type="project" value="InterPro"/>
</dbReference>
<keyword evidence="2" id="KW-0879">Wnt signaling pathway</keyword>
<sequence>MQTNASAKSQPYERRTAPIPMKIGQFSRAVKVGTSSRLRRHWPKKQERTTLADTVTSPSGYLFPDRLREFTWQWGCMLSGEGSESASSTSTTYYGNCLNMDPDIAERIASLLSSLRLTSLRNNVPQDGEDERLKKIHRQLEWLVSEEPDDHRRRRLRHILPAANCVREQVFALRRYMHCVNTASSTNYATHIHGALTTIMKESFEEEYRKLATIVGVLDAVAELLIFEIDAFDIDCPVENRTIRKLIASTLTNLTFGNAQSKRRLCSHPNLIEYTIRIIDDSHGLTQVYAGLLRNLSWMADAQMSATLAPSVPALVRASLRAYRTAESKCLCATLSALWNLASHSRDNKKALCEEAGFLEMLIELSTNDAQHTALVEPATGVLKYASMYLAVIGVDQYLSTSAIHMMMLRLIDLLNSPSFTVIGNALGILSQLLAKSHQLRSHVVLNHRAMLLLNHLRNSTRDDIRNPVKIVLNYLNSFDASGVYVPTSAHLPAHGMSSSYDGTASVAQSYMDSTRLLKYRSSHSYAASVLPGNMGSTLNTEYFPYSSPSCAFTMRQGFAPRPGDRSHHQEQFASLPRQFFQKSKISNAPFVGGDSNVFHKQMQAATQFSPSISIMRHPEQKDMSTSTTTAGGFAVASPQCSNLCNEENGDGDGLRSLNRPDDPSFEVEDSVRCTRCTSTQSLSSLFPGERSTWNSCNNSAADSNRLSPVSATEIPDSPTQCAPLADSTTLSVQEFDSTEENEIRDEVSISEEALLNASKSNMMQSTNGENSSISKSVKNVKASTERGGLLDDDYGSFLGRADSELLNQSIESAMPKRVEINEEFLADMIERAQPKPTQLKQRCGSGGRNFSRASTARASSVKIDNDDFLLQSIASVLPQSSSSTHDMSGVGSPPKKARAMAGDTARTSNGPKHSSHAVRSNSQSPLTHSCTVLHTKESRPNGVNLKTKFENRITSNSAALFHAALQTSFVESPRTTEKVRDALILVHQNANEESDALSEDNYSPLMDNNVVIDKNVPQDIDEESQEEQLVIDCSVVSETVKQTVVKPVQKESSLQPSTWNRFGLVQKNVEKRLCEQEIFTLPASLSSWSSRNSSPSTPAMPRMKTPGHSTLNSKSTQEKVPISNIGASKTRNIRNAAMKSLEDSRDPNHAKSVLPKAIPASSSSKISISRVPTCRHRAATSNTFKISQNCASSAYEATKPQEDVQKSAKNQPTKAVPLNHRNVNEKVLLCIRITTAVAVVSENDNEKDAVTADAENDSETQHDDQSGAGRRKTIKQMLVTTV</sequence>
<dbReference type="PANTHER" id="PTHR12607:SF12">
    <property type="entry name" value="APC-LIKE, ISOFORM A-RELATED"/>
    <property type="match status" value="1"/>
</dbReference>
<feature type="compositionally biased region" description="Polar residues" evidence="3">
    <location>
        <begin position="699"/>
        <end position="711"/>
    </location>
</feature>
<feature type="region of interest" description="Disordered" evidence="3">
    <location>
        <begin position="699"/>
        <end position="720"/>
    </location>
</feature>
<dbReference type="GO" id="GO:0001708">
    <property type="term" value="P:cell fate specification"/>
    <property type="evidence" value="ECO:0007669"/>
    <property type="project" value="TreeGrafter"/>
</dbReference>
<dbReference type="PANTHER" id="PTHR12607">
    <property type="entry name" value="ADENOMATOUS POLYPOSIS COLI PROTEIN FAMILY"/>
    <property type="match status" value="1"/>
</dbReference>
<gene>
    <name evidence="4" type="ORF">NLS_LOCUS584</name>
</gene>
<dbReference type="GO" id="GO:0045295">
    <property type="term" value="F:gamma-catenin binding"/>
    <property type="evidence" value="ECO:0007669"/>
    <property type="project" value="TreeGrafter"/>
</dbReference>
<comment type="similarity">
    <text evidence="1">Belongs to the adenomatous polyposis coli (APC) family.</text>
</comment>
<accession>A0A3P6TRZ3</accession>
<dbReference type="STRING" id="42156.A0A3P6TRZ3"/>
<dbReference type="InterPro" id="IPR011989">
    <property type="entry name" value="ARM-like"/>
</dbReference>
<feature type="region of interest" description="Disordered" evidence="3">
    <location>
        <begin position="880"/>
        <end position="928"/>
    </location>
</feature>
<dbReference type="GO" id="GO:0016477">
    <property type="term" value="P:cell migration"/>
    <property type="evidence" value="ECO:0007669"/>
    <property type="project" value="TreeGrafter"/>
</dbReference>
<dbReference type="SUPFAM" id="SSF48371">
    <property type="entry name" value="ARM repeat"/>
    <property type="match status" value="1"/>
</dbReference>
<feature type="compositionally biased region" description="Low complexity" evidence="3">
    <location>
        <begin position="771"/>
        <end position="782"/>
    </location>
</feature>
<feature type="region of interest" description="Disordered" evidence="3">
    <location>
        <begin position="645"/>
        <end position="667"/>
    </location>
</feature>
<evidence type="ECO:0000256" key="1">
    <source>
        <dbReference type="ARBA" id="ARBA00009051"/>
    </source>
</evidence>
<dbReference type="GO" id="GO:0090090">
    <property type="term" value="P:negative regulation of canonical Wnt signaling pathway"/>
    <property type="evidence" value="ECO:0007669"/>
    <property type="project" value="TreeGrafter"/>
</dbReference>
<dbReference type="GO" id="GO:0005881">
    <property type="term" value="C:cytoplasmic microtubule"/>
    <property type="evidence" value="ECO:0007669"/>
    <property type="project" value="TreeGrafter"/>
</dbReference>
<dbReference type="SMART" id="SM00185">
    <property type="entry name" value="ARM"/>
    <property type="match status" value="4"/>
</dbReference>
<feature type="region of interest" description="Disordered" evidence="3">
    <location>
        <begin position="1087"/>
        <end position="1121"/>
    </location>
</feature>
<feature type="region of interest" description="Disordered" evidence="3">
    <location>
        <begin position="1246"/>
        <end position="1283"/>
    </location>
</feature>
<name>A0A3P6TRZ3_LITSI</name>
<feature type="compositionally biased region" description="Polar residues" evidence="3">
    <location>
        <begin position="906"/>
        <end position="928"/>
    </location>
</feature>
<feature type="region of interest" description="Disordered" evidence="3">
    <location>
        <begin position="763"/>
        <end position="782"/>
    </location>
</feature>
<evidence type="ECO:0000313" key="5">
    <source>
        <dbReference type="Proteomes" id="UP000277928"/>
    </source>
</evidence>
<dbReference type="Gene3D" id="1.25.10.10">
    <property type="entry name" value="Leucine-rich Repeat Variant"/>
    <property type="match status" value="1"/>
</dbReference>
<evidence type="ECO:0000313" key="4">
    <source>
        <dbReference type="EMBL" id="VDK68878.1"/>
    </source>
</evidence>
<dbReference type="GO" id="GO:0007026">
    <property type="term" value="P:negative regulation of microtubule depolymerization"/>
    <property type="evidence" value="ECO:0007669"/>
    <property type="project" value="TreeGrafter"/>
</dbReference>
<feature type="compositionally biased region" description="Low complexity" evidence="3">
    <location>
        <begin position="1087"/>
        <end position="1097"/>
    </location>
</feature>
<dbReference type="GO" id="GO:0016055">
    <property type="term" value="P:Wnt signaling pathway"/>
    <property type="evidence" value="ECO:0007669"/>
    <property type="project" value="UniProtKB-KW"/>
</dbReference>
<dbReference type="GO" id="GO:0016342">
    <property type="term" value="C:catenin complex"/>
    <property type="evidence" value="ECO:0007669"/>
    <property type="project" value="TreeGrafter"/>
</dbReference>
<evidence type="ECO:0000256" key="2">
    <source>
        <dbReference type="ARBA" id="ARBA00022687"/>
    </source>
</evidence>
<dbReference type="OrthoDB" id="5918429at2759"/>
<dbReference type="Proteomes" id="UP000277928">
    <property type="component" value="Unassembled WGS sequence"/>
</dbReference>
<dbReference type="InterPro" id="IPR026818">
    <property type="entry name" value="Apc_fam"/>
</dbReference>
<dbReference type="InterPro" id="IPR016024">
    <property type="entry name" value="ARM-type_fold"/>
</dbReference>
<dbReference type="GO" id="GO:0030877">
    <property type="term" value="C:beta-catenin destruction complex"/>
    <property type="evidence" value="ECO:0007669"/>
    <property type="project" value="TreeGrafter"/>
</dbReference>
<dbReference type="GO" id="GO:0007389">
    <property type="term" value="P:pattern specification process"/>
    <property type="evidence" value="ECO:0007669"/>
    <property type="project" value="TreeGrafter"/>
</dbReference>
<dbReference type="OMA" id="RCTSTQS"/>
<keyword evidence="5" id="KW-1185">Reference proteome</keyword>
<proteinExistence type="inferred from homology"/>
<dbReference type="EMBL" id="UYRX01000015">
    <property type="protein sequence ID" value="VDK68878.1"/>
    <property type="molecule type" value="Genomic_DNA"/>
</dbReference>
<reference evidence="4 5" key="1">
    <citation type="submission" date="2018-08" db="EMBL/GenBank/DDBJ databases">
        <authorList>
            <person name="Laetsch R D."/>
            <person name="Stevens L."/>
            <person name="Kumar S."/>
            <person name="Blaxter L. M."/>
        </authorList>
    </citation>
    <scope>NUCLEOTIDE SEQUENCE [LARGE SCALE GENOMIC DNA]</scope>
</reference>
<dbReference type="GO" id="GO:0008017">
    <property type="term" value="F:microtubule binding"/>
    <property type="evidence" value="ECO:0007669"/>
    <property type="project" value="TreeGrafter"/>
</dbReference>
<evidence type="ECO:0000256" key="3">
    <source>
        <dbReference type="SAM" id="MobiDB-lite"/>
    </source>
</evidence>